<keyword evidence="6" id="KW-0964">Secreted</keyword>
<feature type="chain" id="PRO_5044245259" description="Hemopexin" evidence="15">
    <location>
        <begin position="44"/>
        <end position="553"/>
    </location>
</feature>
<evidence type="ECO:0000256" key="6">
    <source>
        <dbReference type="ARBA" id="ARBA00022525"/>
    </source>
</evidence>
<keyword evidence="7" id="KW-0349">Heme</keyword>
<evidence type="ECO:0000256" key="4">
    <source>
        <dbReference type="ARBA" id="ARBA00013632"/>
    </source>
</evidence>
<dbReference type="GO" id="GO:0005615">
    <property type="term" value="C:extracellular space"/>
    <property type="evidence" value="ECO:0007669"/>
    <property type="project" value="TreeGrafter"/>
</dbReference>
<dbReference type="InterPro" id="IPR000585">
    <property type="entry name" value="Hemopexin-like_dom"/>
</dbReference>
<keyword evidence="9 15" id="KW-0732">Signal</keyword>
<feature type="region of interest" description="Disordered" evidence="14">
    <location>
        <begin position="41"/>
        <end position="155"/>
    </location>
</feature>
<dbReference type="CDD" id="cd00094">
    <property type="entry name" value="HX"/>
    <property type="match status" value="1"/>
</dbReference>
<organism evidence="16 17">
    <name type="scientific">Oreochromis aureus</name>
    <name type="common">Israeli tilapia</name>
    <name type="synonym">Chromis aureus</name>
    <dbReference type="NCBI Taxonomy" id="47969"/>
    <lineage>
        <taxon>Eukaryota</taxon>
        <taxon>Metazoa</taxon>
        <taxon>Chordata</taxon>
        <taxon>Craniata</taxon>
        <taxon>Vertebrata</taxon>
        <taxon>Euteleostomi</taxon>
        <taxon>Actinopterygii</taxon>
        <taxon>Neopterygii</taxon>
        <taxon>Teleostei</taxon>
        <taxon>Neoteleostei</taxon>
        <taxon>Acanthomorphata</taxon>
        <taxon>Ovalentaria</taxon>
        <taxon>Cichlomorphae</taxon>
        <taxon>Cichliformes</taxon>
        <taxon>Cichlidae</taxon>
        <taxon>African cichlids</taxon>
        <taxon>Pseudocrenilabrinae</taxon>
        <taxon>Oreochromini</taxon>
        <taxon>Oreochromis</taxon>
    </lineage>
</organism>
<keyword evidence="17" id="KW-1185">Reference proteome</keyword>
<dbReference type="SMART" id="SM00120">
    <property type="entry name" value="HX"/>
    <property type="match status" value="5"/>
</dbReference>
<dbReference type="SUPFAM" id="SSF50923">
    <property type="entry name" value="Hemopexin-like domain"/>
    <property type="match status" value="2"/>
</dbReference>
<dbReference type="CTD" id="327588"/>
<feature type="repeat" description="Hemopexin" evidence="13">
    <location>
        <begin position="206"/>
        <end position="258"/>
    </location>
</feature>
<feature type="repeat" description="Hemopexin" evidence="13">
    <location>
        <begin position="259"/>
        <end position="304"/>
    </location>
</feature>
<comment type="similarity">
    <text evidence="3">Belongs to the hemopexin family.</text>
</comment>
<feature type="repeat" description="Hemopexin" evidence="13">
    <location>
        <begin position="411"/>
        <end position="458"/>
    </location>
</feature>
<keyword evidence="8" id="KW-0479">Metal-binding</keyword>
<keyword evidence="12" id="KW-0325">Glycoprotein</keyword>
<comment type="function">
    <text evidence="1">Binds heme and transports it to the liver for breakdown and iron recovery, after which the free hemopexin returns to the circulation.</text>
</comment>
<evidence type="ECO:0000256" key="14">
    <source>
        <dbReference type="SAM" id="MobiDB-lite"/>
    </source>
</evidence>
<dbReference type="KEGG" id="oau:116314788"/>
<dbReference type="Pfam" id="PF00045">
    <property type="entry name" value="Hemopexin"/>
    <property type="match status" value="1"/>
</dbReference>
<reference evidence="16" key="3">
    <citation type="submission" date="2025-09" db="UniProtKB">
        <authorList>
            <consortium name="Ensembl"/>
        </authorList>
    </citation>
    <scope>IDENTIFICATION</scope>
</reference>
<feature type="repeat" description="Hemopexin" evidence="13">
    <location>
        <begin position="367"/>
        <end position="410"/>
    </location>
</feature>
<dbReference type="FunFam" id="2.110.10.10:FF:000020">
    <property type="entry name" value="Hemopexin"/>
    <property type="match status" value="1"/>
</dbReference>
<evidence type="ECO:0000256" key="10">
    <source>
        <dbReference type="ARBA" id="ARBA00022737"/>
    </source>
</evidence>
<proteinExistence type="inferred from homology"/>
<accession>A0AAZ1XGQ5</accession>
<dbReference type="FunFam" id="2.110.10.10:FF:000009">
    <property type="entry name" value="Hemopexin"/>
    <property type="match status" value="1"/>
</dbReference>
<keyword evidence="5" id="KW-0813">Transport</keyword>
<evidence type="ECO:0000256" key="8">
    <source>
        <dbReference type="ARBA" id="ARBA00022723"/>
    </source>
</evidence>
<evidence type="ECO:0000256" key="11">
    <source>
        <dbReference type="ARBA" id="ARBA00023004"/>
    </source>
</evidence>
<feature type="signal peptide" evidence="15">
    <location>
        <begin position="1"/>
        <end position="43"/>
    </location>
</feature>
<dbReference type="GeneID" id="116314788"/>
<feature type="compositionally biased region" description="Basic and acidic residues" evidence="14">
    <location>
        <begin position="134"/>
        <end position="155"/>
    </location>
</feature>
<dbReference type="InterPro" id="IPR036375">
    <property type="entry name" value="Hemopexin-like_dom_sf"/>
</dbReference>
<evidence type="ECO:0000256" key="7">
    <source>
        <dbReference type="ARBA" id="ARBA00022617"/>
    </source>
</evidence>
<evidence type="ECO:0000256" key="12">
    <source>
        <dbReference type="ARBA" id="ARBA00023180"/>
    </source>
</evidence>
<evidence type="ECO:0000256" key="13">
    <source>
        <dbReference type="PROSITE-ProRule" id="PRU01011"/>
    </source>
</evidence>
<reference evidence="16" key="2">
    <citation type="submission" date="2025-08" db="UniProtKB">
        <authorList>
            <consortium name="Ensembl"/>
        </authorList>
    </citation>
    <scope>IDENTIFICATION</scope>
</reference>
<dbReference type="RefSeq" id="XP_031588793.2">
    <property type="nucleotide sequence ID" value="XM_031732933.2"/>
</dbReference>
<dbReference type="InterPro" id="IPR018487">
    <property type="entry name" value="Hemopexin-like_repeat"/>
</dbReference>
<evidence type="ECO:0000256" key="2">
    <source>
        <dbReference type="ARBA" id="ARBA00004613"/>
    </source>
</evidence>
<dbReference type="GO" id="GO:0046872">
    <property type="term" value="F:metal ion binding"/>
    <property type="evidence" value="ECO:0007669"/>
    <property type="project" value="UniProtKB-KW"/>
</dbReference>
<evidence type="ECO:0000256" key="15">
    <source>
        <dbReference type="SAM" id="SignalP"/>
    </source>
</evidence>
<evidence type="ECO:0000256" key="9">
    <source>
        <dbReference type="ARBA" id="ARBA00022729"/>
    </source>
</evidence>
<dbReference type="PANTHER" id="PTHR22917">
    <property type="entry name" value="HEMOPEXIN DOMAIN-CONTAINING PROTEIN"/>
    <property type="match status" value="1"/>
</dbReference>
<dbReference type="PROSITE" id="PS51642">
    <property type="entry name" value="HEMOPEXIN_2"/>
    <property type="match status" value="5"/>
</dbReference>
<protein>
    <recommendedName>
        <fullName evidence="4">Hemopexin</fullName>
    </recommendedName>
</protein>
<evidence type="ECO:0000313" key="17">
    <source>
        <dbReference type="Proteomes" id="UP000472276"/>
    </source>
</evidence>
<feature type="repeat" description="Hemopexin" evidence="13">
    <location>
        <begin position="305"/>
        <end position="350"/>
    </location>
</feature>
<keyword evidence="10" id="KW-0677">Repeat</keyword>
<evidence type="ECO:0000256" key="5">
    <source>
        <dbReference type="ARBA" id="ARBA00022448"/>
    </source>
</evidence>
<reference evidence="17" key="1">
    <citation type="submission" date="2020-03" db="EMBL/GenBank/DDBJ databases">
        <title>Evolution of repeat sequences and sex chromosomes of tilapia species revealed by chromosome-level genomes.</title>
        <authorList>
            <person name="Xu L."/>
            <person name="Tao W."/>
            <person name="Wang D."/>
            <person name="Zhou Q."/>
        </authorList>
    </citation>
    <scope>NUCLEOTIDE SEQUENCE [LARGE SCALE GENOMIC DNA]</scope>
    <source>
        <strain evidence="17">Israel</strain>
    </source>
</reference>
<evidence type="ECO:0000313" key="16">
    <source>
        <dbReference type="Ensembl" id="ENSOABP00000066775.1"/>
    </source>
</evidence>
<dbReference type="Proteomes" id="UP000472276">
    <property type="component" value="Unassembled WGS sequence"/>
</dbReference>
<evidence type="ECO:0000256" key="1">
    <source>
        <dbReference type="ARBA" id="ARBA00002031"/>
    </source>
</evidence>
<dbReference type="AlphaFoldDB" id="A0AAZ1XGQ5"/>
<gene>
    <name evidence="16" type="primary">hpxa</name>
</gene>
<dbReference type="InterPro" id="IPR051298">
    <property type="entry name" value="Heme_transport/Cell_adhesion"/>
</dbReference>
<sequence length="553" mass="61182">MQQQLQGYLWPSSPGLSGLRGILIMKLLSCVLLLTLALGRAHSQKPPHPPGHGGAGLPPHPPGHGGAGLPPHPPGHGGAGLPPHPPGHGGAGLPPHPPGHGGAGLPPHPPGHGGAGLPPHPPGHGGAGLPPHAHGHDHGHDHEHDHEHGHEGHDLDRCAGLEMDAVAVNEEGIPYFFKGDHLFKGFHGHAEFSNKSFAELDDHHHLGHVDAAFHMHFEDNPDDHDRMFFFLDNKVFSFYKHKLEDGYPKDISEVFPGIPDHLDAAVECPHPECPNDSVIFFKGDEIYHFDLKSKAVEEKEFKSMPNCTSAFRFMEHYYCFHGHMFSKFDPKTGEVHGKYPKEARDYFMRCSKFSNSSDHVERERCSRVHLDAITSDDAGNIYAFRGHHYLHKDENDTLTSDTIDNDFKELHSEVDAAFSYENHLYLIKNNNLYVYQVGEPHTHLDGYPKPVKEELGIEGPIDAAFVCEDHHIAHIIKGNHMYDVELKVTPRKAGNERPIGPFKRVDTAMCGPGGVKVIIGNHFYHFDSTKLLSTARSLPEQHKVSLELFGCDH</sequence>
<evidence type="ECO:0000256" key="3">
    <source>
        <dbReference type="ARBA" id="ARBA00011072"/>
    </source>
</evidence>
<keyword evidence="11" id="KW-0408">Iron</keyword>
<dbReference type="PANTHER" id="PTHR22917:SF10">
    <property type="entry name" value="HEMOPEXIN"/>
    <property type="match status" value="1"/>
</dbReference>
<name>A0AAZ1XGQ5_OREAU</name>
<dbReference type="Ensembl" id="ENSOABT00000072696.1">
    <property type="protein sequence ID" value="ENSOABP00000066775.1"/>
    <property type="gene ID" value="ENSOABG00000005670.2"/>
</dbReference>
<comment type="subcellular location">
    <subcellularLocation>
        <location evidence="2">Secreted</location>
    </subcellularLocation>
</comment>
<dbReference type="Gene3D" id="2.110.10.10">
    <property type="entry name" value="Hemopexin-like domain"/>
    <property type="match status" value="2"/>
</dbReference>